<feature type="domain" description="MHD" evidence="6">
    <location>
        <begin position="194"/>
        <end position="507"/>
    </location>
</feature>
<dbReference type="GO" id="GO:0016192">
    <property type="term" value="P:vesicle-mediated transport"/>
    <property type="evidence" value="ECO:0007669"/>
    <property type="project" value="InterPro"/>
</dbReference>
<dbReference type="CDD" id="cd14837">
    <property type="entry name" value="AP3_Mu_N"/>
    <property type="match status" value="1"/>
</dbReference>
<dbReference type="InterPro" id="IPR011012">
    <property type="entry name" value="Longin-like_dom_sf"/>
</dbReference>
<dbReference type="Gene3D" id="3.30.450.60">
    <property type="match status" value="1"/>
</dbReference>
<dbReference type="AlphaFoldDB" id="A0A0G2J4X7"/>
<dbReference type="SUPFAM" id="SSF49447">
    <property type="entry name" value="Second domain of Mu2 adaptin subunit (ap50) of ap2 adaptor"/>
    <property type="match status" value="1"/>
</dbReference>
<evidence type="ECO:0000256" key="1">
    <source>
        <dbReference type="ARBA" id="ARBA00004308"/>
    </source>
</evidence>
<evidence type="ECO:0000313" key="8">
    <source>
        <dbReference type="Proteomes" id="UP000034164"/>
    </source>
</evidence>
<dbReference type="Pfam" id="PF00928">
    <property type="entry name" value="Adap_comp_sub"/>
    <property type="match status" value="1"/>
</dbReference>
<evidence type="ECO:0000256" key="5">
    <source>
        <dbReference type="SAM" id="MobiDB-lite"/>
    </source>
</evidence>
<dbReference type="CDD" id="cd09252">
    <property type="entry name" value="AP-3_Mu3_Cterm"/>
    <property type="match status" value="1"/>
</dbReference>
<gene>
    <name evidence="7" type="ORF">EMCG_08015</name>
</gene>
<name>A0A0G2J4X7_9EURO</name>
<dbReference type="Proteomes" id="UP000034164">
    <property type="component" value="Unassembled WGS sequence"/>
</dbReference>
<dbReference type="PANTHER" id="PTHR10529">
    <property type="entry name" value="AP COMPLEX SUBUNIT MU"/>
    <property type="match status" value="1"/>
</dbReference>
<dbReference type="InterPro" id="IPR018240">
    <property type="entry name" value="Clathrin_mu_CS"/>
</dbReference>
<dbReference type="EMBL" id="LCZI01000501">
    <property type="protein sequence ID" value="KKZ66244.1"/>
    <property type="molecule type" value="Genomic_DNA"/>
</dbReference>
<dbReference type="PROSITE" id="PS51072">
    <property type="entry name" value="MHD"/>
    <property type="match status" value="1"/>
</dbReference>
<dbReference type="InterPro" id="IPR022775">
    <property type="entry name" value="AP_mu_sigma_su"/>
</dbReference>
<dbReference type="GO" id="GO:0012505">
    <property type="term" value="C:endomembrane system"/>
    <property type="evidence" value="ECO:0007669"/>
    <property type="project" value="UniProtKB-SubCell"/>
</dbReference>
<dbReference type="OrthoDB" id="870at2759"/>
<dbReference type="InterPro" id="IPR050431">
    <property type="entry name" value="Adaptor_comp_med_subunit"/>
</dbReference>
<evidence type="ECO:0000256" key="3">
    <source>
        <dbReference type="ARBA" id="ARBA00022927"/>
    </source>
</evidence>
<feature type="compositionally biased region" description="Low complexity" evidence="5">
    <location>
        <begin position="493"/>
        <end position="503"/>
    </location>
</feature>
<feature type="compositionally biased region" description="Polar residues" evidence="5">
    <location>
        <begin position="478"/>
        <end position="492"/>
    </location>
</feature>
<dbReference type="GO" id="GO:0030131">
    <property type="term" value="C:clathrin adaptor complex"/>
    <property type="evidence" value="ECO:0007669"/>
    <property type="project" value="InterPro"/>
</dbReference>
<accession>A0A0G2J4X7</accession>
<comment type="subcellular location">
    <subcellularLocation>
        <location evidence="1">Endomembrane system</location>
    </subcellularLocation>
</comment>
<keyword evidence="4" id="KW-0472">Membrane</keyword>
<evidence type="ECO:0000256" key="2">
    <source>
        <dbReference type="ARBA" id="ARBA00022448"/>
    </source>
</evidence>
<dbReference type="GO" id="GO:0006886">
    <property type="term" value="P:intracellular protein transport"/>
    <property type="evidence" value="ECO:0007669"/>
    <property type="project" value="InterPro"/>
</dbReference>
<dbReference type="SUPFAM" id="SSF64356">
    <property type="entry name" value="SNARE-like"/>
    <property type="match status" value="1"/>
</dbReference>
<evidence type="ECO:0000259" key="6">
    <source>
        <dbReference type="PROSITE" id="PS51072"/>
    </source>
</evidence>
<dbReference type="Gene3D" id="2.60.40.1170">
    <property type="entry name" value="Mu homology domain, subdomain B"/>
    <property type="match status" value="2"/>
</dbReference>
<dbReference type="PROSITE" id="PS00990">
    <property type="entry name" value="CLAT_ADAPTOR_M_1"/>
    <property type="match status" value="1"/>
</dbReference>
<evidence type="ECO:0000313" key="7">
    <source>
        <dbReference type="EMBL" id="KKZ66244.1"/>
    </source>
</evidence>
<keyword evidence="2" id="KW-0813">Transport</keyword>
<feature type="region of interest" description="Disordered" evidence="5">
    <location>
        <begin position="470"/>
        <end position="513"/>
    </location>
</feature>
<dbReference type="InterPro" id="IPR028565">
    <property type="entry name" value="MHD"/>
</dbReference>
<evidence type="ECO:0000256" key="4">
    <source>
        <dbReference type="ARBA" id="ARBA00023136"/>
    </source>
</evidence>
<sequence length="584" mass="62803">MNSAIEALYIFDELNTPILEHVYRRRPPAATALLSLFLAHPSPRPSLLYLPNASPPVSVFSITHSNLLFLIPASTESEPLLILEFLHRVIDVLEEFVGAPLLAGKIQSNYDVVAQLLNEMCDGGIICNTEPNALQETVEIPGWMDKLLVGVGLPGASPALGPSNSLKSSLANSNVNGASAPAIPWRRQGVRHTSNELYVDIVESLSVTMAPSGKPISALVYGTIVFTAKISGVPDLLLTLSAPGGQKNITHKLQLPVFHPCVRLARWREKPGELSFVPPDGRFVLAGYEVDLQPIEPDEDKPPSHMEKLFLPATVDLQRSLGPTGAEFEVRLTLNTNFPGLPSRSGLPGRASGASTPSFLGGGSSSNSNAPTIDEVVVTVPISPSIRNLTDLRPSRGEAHFKPGSDTLEWRVPTTTKDAGSLFGTATLRCTIIGPLSSPSSSPANEDDDNVYESTLLTTTSKPYRTNPLIGYYDDTISHQPDSSYQQEQPRTSSSKTNYPSSSLEGSTTTTMAPVERAPKSQMASLMPSSVSVSFTVRGWLPSGIRVEGLMVDARKSRGLGEGVKPYKGVKYLCVSRKGVEKRC</sequence>
<reference evidence="8" key="1">
    <citation type="journal article" date="2015" name="PLoS Genet.">
        <title>The dynamic genome and transcriptome of the human fungal pathogen Blastomyces and close relative Emmonsia.</title>
        <authorList>
            <person name="Munoz J.F."/>
            <person name="Gauthier G.M."/>
            <person name="Desjardins C.A."/>
            <person name="Gallo J.E."/>
            <person name="Holder J."/>
            <person name="Sullivan T.D."/>
            <person name="Marty A.J."/>
            <person name="Carmen J.C."/>
            <person name="Chen Z."/>
            <person name="Ding L."/>
            <person name="Gujja S."/>
            <person name="Magrini V."/>
            <person name="Misas E."/>
            <person name="Mitreva M."/>
            <person name="Priest M."/>
            <person name="Saif S."/>
            <person name="Whiston E.A."/>
            <person name="Young S."/>
            <person name="Zeng Q."/>
            <person name="Goldman W.E."/>
            <person name="Mardis E.R."/>
            <person name="Taylor J.W."/>
            <person name="McEwen J.G."/>
            <person name="Clay O.K."/>
            <person name="Klein B.S."/>
            <person name="Cuomo C.A."/>
        </authorList>
    </citation>
    <scope>NUCLEOTIDE SEQUENCE [LARGE SCALE GENOMIC DNA]</scope>
    <source>
        <strain evidence="8">UAMH 3008</strain>
    </source>
</reference>
<organism evidence="7 8">
    <name type="scientific">[Emmonsia] crescens</name>
    <dbReference type="NCBI Taxonomy" id="73230"/>
    <lineage>
        <taxon>Eukaryota</taxon>
        <taxon>Fungi</taxon>
        <taxon>Dikarya</taxon>
        <taxon>Ascomycota</taxon>
        <taxon>Pezizomycotina</taxon>
        <taxon>Eurotiomycetes</taxon>
        <taxon>Eurotiomycetidae</taxon>
        <taxon>Onygenales</taxon>
        <taxon>Ajellomycetaceae</taxon>
        <taxon>Emergomyces</taxon>
    </lineage>
</organism>
<dbReference type="Pfam" id="PF01217">
    <property type="entry name" value="Clat_adaptor_s"/>
    <property type="match status" value="1"/>
</dbReference>
<comment type="caution">
    <text evidence="7">The sequence shown here is derived from an EMBL/GenBank/DDBJ whole genome shotgun (WGS) entry which is preliminary data.</text>
</comment>
<proteinExistence type="predicted"/>
<protein>
    <recommendedName>
        <fullName evidence="6">MHD domain-containing protein</fullName>
    </recommendedName>
</protein>
<feature type="region of interest" description="Disordered" evidence="5">
    <location>
        <begin position="340"/>
        <end position="370"/>
    </location>
</feature>
<dbReference type="InterPro" id="IPR036168">
    <property type="entry name" value="AP2_Mu_C_sf"/>
</dbReference>
<keyword evidence="3" id="KW-0653">Protein transport</keyword>
<dbReference type="VEuPathDB" id="FungiDB:EMCG_08015"/>